<evidence type="ECO:0000256" key="11">
    <source>
        <dbReference type="SAM" id="Phobius"/>
    </source>
</evidence>
<dbReference type="PANTHER" id="PTHR32012">
    <property type="entry name" value="TRANSMEMBRANE PROTEIN 182-RELATED"/>
    <property type="match status" value="1"/>
</dbReference>
<dbReference type="InterPro" id="IPR004031">
    <property type="entry name" value="PMP22/EMP/MP20/Claudin"/>
</dbReference>
<proteinExistence type="inferred from homology"/>
<feature type="transmembrane region" description="Helical" evidence="11">
    <location>
        <begin position="132"/>
        <end position="156"/>
    </location>
</feature>
<dbReference type="GO" id="GO:0005886">
    <property type="term" value="C:plasma membrane"/>
    <property type="evidence" value="ECO:0007669"/>
    <property type="project" value="UniProtKB-SubCell"/>
</dbReference>
<dbReference type="InterPro" id="IPR026763">
    <property type="entry name" value="TMEM182"/>
</dbReference>
<feature type="transmembrane region" description="Helical" evidence="11">
    <location>
        <begin position="168"/>
        <end position="190"/>
    </location>
</feature>
<dbReference type="AlphaFoldDB" id="A0A9Q9VH05"/>
<keyword evidence="10" id="KW-0325">Glycoprotein</keyword>
<evidence type="ECO:0000256" key="4">
    <source>
        <dbReference type="ARBA" id="ARBA00022475"/>
    </source>
</evidence>
<dbReference type="RefSeq" id="XP_018973327.1">
    <property type="nucleotide sequence ID" value="XM_019117782.2"/>
</dbReference>
<evidence type="ECO:0000313" key="12">
    <source>
        <dbReference type="RefSeq" id="XP_018973327.1"/>
    </source>
</evidence>
<dbReference type="OrthoDB" id="9942154at2759"/>
<keyword evidence="5" id="KW-0517">Myogenesis</keyword>
<organism evidence="12">
    <name type="scientific">Cyprinus carpio</name>
    <name type="common">Common carp</name>
    <dbReference type="NCBI Taxonomy" id="7962"/>
    <lineage>
        <taxon>Eukaryota</taxon>
        <taxon>Metazoa</taxon>
        <taxon>Chordata</taxon>
        <taxon>Craniata</taxon>
        <taxon>Vertebrata</taxon>
        <taxon>Euteleostomi</taxon>
        <taxon>Actinopterygii</taxon>
        <taxon>Neopterygii</taxon>
        <taxon>Teleostei</taxon>
        <taxon>Ostariophysi</taxon>
        <taxon>Cypriniformes</taxon>
        <taxon>Cyprinidae</taxon>
        <taxon>Cyprininae</taxon>
        <taxon>Cyprinus</taxon>
    </lineage>
</organism>
<evidence type="ECO:0000256" key="6">
    <source>
        <dbReference type="ARBA" id="ARBA00022692"/>
    </source>
</evidence>
<dbReference type="KEGG" id="ccar:109104482"/>
<evidence type="ECO:0000256" key="10">
    <source>
        <dbReference type="ARBA" id="ARBA00023180"/>
    </source>
</evidence>
<dbReference type="Gene3D" id="1.20.140.150">
    <property type="match status" value="1"/>
</dbReference>
<evidence type="ECO:0000256" key="9">
    <source>
        <dbReference type="ARBA" id="ARBA00023136"/>
    </source>
</evidence>
<reference evidence="12" key="1">
    <citation type="submission" date="2025-08" db="UniProtKB">
        <authorList>
            <consortium name="RefSeq"/>
        </authorList>
    </citation>
    <scope>IDENTIFICATION</scope>
    <source>
        <tissue evidence="12">Muscle</tissue>
    </source>
</reference>
<evidence type="ECO:0000256" key="1">
    <source>
        <dbReference type="ARBA" id="ARBA00004651"/>
    </source>
</evidence>
<dbReference type="GeneID" id="109104482"/>
<comment type="similarity">
    <text evidence="2">Belongs to the TMEM182 family.</text>
</comment>
<keyword evidence="4" id="KW-1003">Cell membrane</keyword>
<evidence type="ECO:0000256" key="7">
    <source>
        <dbReference type="ARBA" id="ARBA00022729"/>
    </source>
</evidence>
<keyword evidence="8 11" id="KW-1133">Transmembrane helix</keyword>
<evidence type="ECO:0000256" key="2">
    <source>
        <dbReference type="ARBA" id="ARBA00006418"/>
    </source>
</evidence>
<keyword evidence="7" id="KW-0732">Signal</keyword>
<comment type="subcellular location">
    <subcellularLocation>
        <location evidence="1">Cell membrane</location>
        <topology evidence="1">Multi-pass membrane protein</topology>
    </subcellularLocation>
</comment>
<evidence type="ECO:0000256" key="8">
    <source>
        <dbReference type="ARBA" id="ARBA00022989"/>
    </source>
</evidence>
<protein>
    <recommendedName>
        <fullName evidence="3">Transmembrane protein 182</fullName>
    </recommendedName>
</protein>
<accession>A0A9Q9VH05</accession>
<sequence>MRLVVLQFLAGFFGALSSIFLLGSLGSDYWLMASETCGDAALFKLWRVTKDISQAQPDSSNQAENTLLFYHEGLFWRCSYHKGSDGEQYSILAFLIINQPSQKVCEPAYLSHAPVSGLPNSVLTLDSATVQRAFWCAIFVLGVILVLIGGFVTICATPGTRHRLYETGGALFITGGILLMSVVLLFAVWVQVSDSLERYGLQRRRLVCPNLQLSVHYGLSFMLAATGAFLCLLTGLLLMLIPSVSRASARDTENQPFSLREECV</sequence>
<keyword evidence="9 11" id="KW-0472">Membrane</keyword>
<dbReference type="GO" id="GO:0007517">
    <property type="term" value="P:muscle organ development"/>
    <property type="evidence" value="ECO:0007669"/>
    <property type="project" value="UniProtKB-KW"/>
</dbReference>
<dbReference type="Proteomes" id="UP001155660">
    <property type="component" value="Chromosome A6"/>
</dbReference>
<evidence type="ECO:0000256" key="3">
    <source>
        <dbReference type="ARBA" id="ARBA00014600"/>
    </source>
</evidence>
<name>A0A9Q9VH05_CYPCA</name>
<evidence type="ECO:0000256" key="5">
    <source>
        <dbReference type="ARBA" id="ARBA00022541"/>
    </source>
</evidence>
<dbReference type="Pfam" id="PF13903">
    <property type="entry name" value="Claudin_2"/>
    <property type="match status" value="1"/>
</dbReference>
<feature type="transmembrane region" description="Helical" evidence="11">
    <location>
        <begin position="219"/>
        <end position="241"/>
    </location>
</feature>
<dbReference type="PANTHER" id="PTHR32012:SF0">
    <property type="entry name" value="TRANSMEMBRANE PROTEIN 182"/>
    <property type="match status" value="1"/>
</dbReference>
<keyword evidence="6 11" id="KW-0812">Transmembrane</keyword>
<gene>
    <name evidence="12" type="primary">LOC109104482</name>
</gene>